<feature type="transmembrane region" description="Helical" evidence="1">
    <location>
        <begin position="134"/>
        <end position="153"/>
    </location>
</feature>
<dbReference type="Proteomes" id="UP000180098">
    <property type="component" value="Unassembled WGS sequence"/>
</dbReference>
<reference evidence="2 3" key="1">
    <citation type="submission" date="2016-10" db="EMBL/GenBank/DDBJ databases">
        <title>Draft genome sequences of four alkaliphilic bacteria belonging to the Anaerobacillus genus.</title>
        <authorList>
            <person name="Bassil N.M."/>
            <person name="Lloyd J.R."/>
        </authorList>
    </citation>
    <scope>NUCLEOTIDE SEQUENCE [LARGE SCALE GENOMIC DNA]</scope>
    <source>
        <strain evidence="2 3">DSM 15340</strain>
    </source>
</reference>
<evidence type="ECO:0000256" key="1">
    <source>
        <dbReference type="SAM" id="Phobius"/>
    </source>
</evidence>
<protein>
    <submittedName>
        <fullName evidence="2">Uncharacterized protein</fullName>
    </submittedName>
</protein>
<evidence type="ECO:0000313" key="3">
    <source>
        <dbReference type="Proteomes" id="UP000180098"/>
    </source>
</evidence>
<keyword evidence="1" id="KW-0812">Transmembrane</keyword>
<dbReference type="OrthoDB" id="21325at2"/>
<keyword evidence="3" id="KW-1185">Reference proteome</keyword>
<dbReference type="AlphaFoldDB" id="A0A1S2L8Z8"/>
<name>A0A1S2L8Z8_9BACI</name>
<dbReference type="EMBL" id="MLQQ01000049">
    <property type="protein sequence ID" value="OIJ08851.1"/>
    <property type="molecule type" value="Genomic_DNA"/>
</dbReference>
<keyword evidence="1" id="KW-0472">Membrane</keyword>
<proteinExistence type="predicted"/>
<accession>A0A1S2L8Z8</accession>
<feature type="transmembrane region" description="Helical" evidence="1">
    <location>
        <begin position="73"/>
        <end position="92"/>
    </location>
</feature>
<feature type="transmembrane region" description="Helical" evidence="1">
    <location>
        <begin position="217"/>
        <end position="238"/>
    </location>
</feature>
<sequence>MSIDAFVIGIFFVTIHLLANELIPADRIKRLRWLSFSGGLAVSYVFVYVLPSLHREQHQLKDYASTFTMESELYFIGLLGLLLFYGIENSVSYAQAKGFAEYHAFFWLQVGFFAFYNMLIAYTVMASEIKGVQAVFYGAAIGLHFIAVAHDLWRKDPDRYRKVGRYVLASGIFVGWGIGTSLQLSSVMQSLIFAFISGAMILNVLKNELPKERDAHFPTFAFAIISYTSVTLALKYFFEW</sequence>
<feature type="transmembrane region" description="Helical" evidence="1">
    <location>
        <begin position="31"/>
        <end position="53"/>
    </location>
</feature>
<dbReference type="RefSeq" id="WP_071314645.1">
    <property type="nucleotide sequence ID" value="NZ_MLQQ01000049.1"/>
</dbReference>
<keyword evidence="1" id="KW-1133">Transmembrane helix</keyword>
<organism evidence="2 3">
    <name type="scientific">Anaerobacillus arseniciselenatis</name>
    <dbReference type="NCBI Taxonomy" id="85682"/>
    <lineage>
        <taxon>Bacteria</taxon>
        <taxon>Bacillati</taxon>
        <taxon>Bacillota</taxon>
        <taxon>Bacilli</taxon>
        <taxon>Bacillales</taxon>
        <taxon>Bacillaceae</taxon>
        <taxon>Anaerobacillus</taxon>
    </lineage>
</organism>
<gene>
    <name evidence="2" type="ORF">BKP35_17345</name>
</gene>
<feature type="transmembrane region" description="Helical" evidence="1">
    <location>
        <begin position="6"/>
        <end position="24"/>
    </location>
</feature>
<comment type="caution">
    <text evidence="2">The sequence shown here is derived from an EMBL/GenBank/DDBJ whole genome shotgun (WGS) entry which is preliminary data.</text>
</comment>
<evidence type="ECO:0000313" key="2">
    <source>
        <dbReference type="EMBL" id="OIJ08851.1"/>
    </source>
</evidence>
<feature type="transmembrane region" description="Helical" evidence="1">
    <location>
        <begin position="104"/>
        <end position="122"/>
    </location>
</feature>